<dbReference type="AlphaFoldDB" id="A0AAV4B358"/>
<gene>
    <name evidence="2" type="ORF">PoB_004044700</name>
</gene>
<comment type="caution">
    <text evidence="2">The sequence shown here is derived from an EMBL/GenBank/DDBJ whole genome shotgun (WGS) entry which is preliminary data.</text>
</comment>
<organism evidence="2 3">
    <name type="scientific">Plakobranchus ocellatus</name>
    <dbReference type="NCBI Taxonomy" id="259542"/>
    <lineage>
        <taxon>Eukaryota</taxon>
        <taxon>Metazoa</taxon>
        <taxon>Spiralia</taxon>
        <taxon>Lophotrochozoa</taxon>
        <taxon>Mollusca</taxon>
        <taxon>Gastropoda</taxon>
        <taxon>Heterobranchia</taxon>
        <taxon>Euthyneura</taxon>
        <taxon>Panpulmonata</taxon>
        <taxon>Sacoglossa</taxon>
        <taxon>Placobranchoidea</taxon>
        <taxon>Plakobranchidae</taxon>
        <taxon>Plakobranchus</taxon>
    </lineage>
</organism>
<evidence type="ECO:0000256" key="1">
    <source>
        <dbReference type="SAM" id="MobiDB-lite"/>
    </source>
</evidence>
<accession>A0AAV4B358</accession>
<evidence type="ECO:0000313" key="2">
    <source>
        <dbReference type="EMBL" id="GFO13942.1"/>
    </source>
</evidence>
<feature type="region of interest" description="Disordered" evidence="1">
    <location>
        <begin position="52"/>
        <end position="81"/>
    </location>
</feature>
<dbReference type="EMBL" id="BLXT01004521">
    <property type="protein sequence ID" value="GFO13942.1"/>
    <property type="molecule type" value="Genomic_DNA"/>
</dbReference>
<keyword evidence="3" id="KW-1185">Reference proteome</keyword>
<name>A0AAV4B358_9GAST</name>
<sequence>MAGLEPATEGSLQISERTHKPLCTNVCGTKVHINHELTTQEFKDRVIRTKKHRNLEQATGKPRGQAMYTQKPTPQEYGTQKPELKELMNGGEMTQKRTNPEHASQELSPEKTIEQVINFQEFTLQVHVSQK</sequence>
<evidence type="ECO:0000313" key="3">
    <source>
        <dbReference type="Proteomes" id="UP000735302"/>
    </source>
</evidence>
<protein>
    <submittedName>
        <fullName evidence="2">Uncharacterized protein</fullName>
    </submittedName>
</protein>
<reference evidence="2 3" key="1">
    <citation type="journal article" date="2021" name="Elife">
        <title>Chloroplast acquisition without the gene transfer in kleptoplastic sea slugs, Plakobranchus ocellatus.</title>
        <authorList>
            <person name="Maeda T."/>
            <person name="Takahashi S."/>
            <person name="Yoshida T."/>
            <person name="Shimamura S."/>
            <person name="Takaki Y."/>
            <person name="Nagai Y."/>
            <person name="Toyoda A."/>
            <person name="Suzuki Y."/>
            <person name="Arimoto A."/>
            <person name="Ishii H."/>
            <person name="Satoh N."/>
            <person name="Nishiyama T."/>
            <person name="Hasebe M."/>
            <person name="Maruyama T."/>
            <person name="Minagawa J."/>
            <person name="Obokata J."/>
            <person name="Shigenobu S."/>
        </authorList>
    </citation>
    <scope>NUCLEOTIDE SEQUENCE [LARGE SCALE GENOMIC DNA]</scope>
</reference>
<proteinExistence type="predicted"/>
<feature type="compositionally biased region" description="Polar residues" evidence="1">
    <location>
        <begin position="67"/>
        <end position="78"/>
    </location>
</feature>
<dbReference type="Proteomes" id="UP000735302">
    <property type="component" value="Unassembled WGS sequence"/>
</dbReference>